<protein>
    <recommendedName>
        <fullName evidence="4">Dolichol phosphate-mannose biosynthesis regulatory protein</fullName>
    </recommendedName>
</protein>
<evidence type="ECO:0000313" key="2">
    <source>
        <dbReference type="EMBL" id="MEL3973320.1"/>
    </source>
</evidence>
<keyword evidence="3" id="KW-1185">Reference proteome</keyword>
<keyword evidence="1" id="KW-0812">Transmembrane</keyword>
<proteinExistence type="predicted"/>
<feature type="transmembrane region" description="Helical" evidence="1">
    <location>
        <begin position="43"/>
        <end position="65"/>
    </location>
</feature>
<keyword evidence="1" id="KW-1133">Transmembrane helix</keyword>
<reference evidence="2 3" key="1">
    <citation type="submission" date="2024-04" db="EMBL/GenBank/DDBJ databases">
        <title>Bacillus oryzaecorticis sp. nov., a moderately halophilic bacterium isolated from rice husks.</title>
        <authorList>
            <person name="Zhu H.-S."/>
        </authorList>
    </citation>
    <scope>NUCLEOTIDE SEQUENCE [LARGE SCALE GENOMIC DNA]</scope>
    <source>
        <strain evidence="2 3">ZC255</strain>
    </source>
</reference>
<evidence type="ECO:0000256" key="1">
    <source>
        <dbReference type="SAM" id="Phobius"/>
    </source>
</evidence>
<feature type="transmembrane region" description="Helical" evidence="1">
    <location>
        <begin position="12"/>
        <end position="31"/>
    </location>
</feature>
<dbReference type="EMBL" id="JBBYAF010000026">
    <property type="protein sequence ID" value="MEL3973320.1"/>
    <property type="molecule type" value="Genomic_DNA"/>
</dbReference>
<evidence type="ECO:0000313" key="3">
    <source>
        <dbReference type="Proteomes" id="UP001389717"/>
    </source>
</evidence>
<organism evidence="2 3">
    <name type="scientific">Rossellomorea oryzaecorticis</name>
    <dbReference type="NCBI Taxonomy" id="1396505"/>
    <lineage>
        <taxon>Bacteria</taxon>
        <taxon>Bacillati</taxon>
        <taxon>Bacillota</taxon>
        <taxon>Bacilli</taxon>
        <taxon>Bacillales</taxon>
        <taxon>Bacillaceae</taxon>
        <taxon>Rossellomorea</taxon>
    </lineage>
</organism>
<dbReference type="Proteomes" id="UP001389717">
    <property type="component" value="Unassembled WGS sequence"/>
</dbReference>
<accession>A0ABU9KB31</accession>
<evidence type="ECO:0008006" key="4">
    <source>
        <dbReference type="Google" id="ProtNLM"/>
    </source>
</evidence>
<keyword evidence="1" id="KW-0472">Membrane</keyword>
<sequence>MKMKTMIEKIIYVVFTLFIFMLLWKITSAFWEAFVPWNYKTDLIGIFVVIPAMTAAAFILSSLSFKMIKNSGGKTSVK</sequence>
<comment type="caution">
    <text evidence="2">The sequence shown here is derived from an EMBL/GenBank/DDBJ whole genome shotgun (WGS) entry which is preliminary data.</text>
</comment>
<dbReference type="RefSeq" id="WP_341984528.1">
    <property type="nucleotide sequence ID" value="NZ_JBBYAF010000026.1"/>
</dbReference>
<gene>
    <name evidence="2" type="ORF">AAEO50_13615</name>
</gene>
<name>A0ABU9KB31_9BACI</name>